<dbReference type="AlphaFoldDB" id="A0A7M7KNG6"/>
<protein>
    <submittedName>
        <fullName evidence="3">Uncharacterized protein</fullName>
    </submittedName>
</protein>
<organism evidence="3 4">
    <name type="scientific">Varroa destructor</name>
    <name type="common">Honeybee mite</name>
    <dbReference type="NCBI Taxonomy" id="109461"/>
    <lineage>
        <taxon>Eukaryota</taxon>
        <taxon>Metazoa</taxon>
        <taxon>Ecdysozoa</taxon>
        <taxon>Arthropoda</taxon>
        <taxon>Chelicerata</taxon>
        <taxon>Arachnida</taxon>
        <taxon>Acari</taxon>
        <taxon>Parasitiformes</taxon>
        <taxon>Mesostigmata</taxon>
        <taxon>Gamasina</taxon>
        <taxon>Dermanyssoidea</taxon>
        <taxon>Varroidae</taxon>
        <taxon>Varroa</taxon>
    </lineage>
</organism>
<feature type="compositionally biased region" description="Low complexity" evidence="2">
    <location>
        <begin position="348"/>
        <end position="357"/>
    </location>
</feature>
<dbReference type="Proteomes" id="UP000594260">
    <property type="component" value="Unplaced"/>
</dbReference>
<dbReference type="OrthoDB" id="10007527at2759"/>
<name>A0A7M7KNG6_VARDE</name>
<feature type="region of interest" description="Disordered" evidence="2">
    <location>
        <begin position="497"/>
        <end position="528"/>
    </location>
</feature>
<feature type="compositionally biased region" description="Low complexity" evidence="2">
    <location>
        <begin position="188"/>
        <end position="197"/>
    </location>
</feature>
<dbReference type="PANTHER" id="PTHR34479:SF1">
    <property type="entry name" value="COILED-COIL DOMAIN-CONTAINING PROTEIN 30"/>
    <property type="match status" value="1"/>
</dbReference>
<dbReference type="RefSeq" id="XP_022667673.1">
    <property type="nucleotide sequence ID" value="XM_022811938.1"/>
</dbReference>
<dbReference type="PANTHER" id="PTHR34479">
    <property type="entry name" value="COILED-COIL DOMAIN-CONTAINING PROTEIN 30"/>
    <property type="match status" value="1"/>
</dbReference>
<proteinExistence type="predicted"/>
<accession>A0A7M7KNG6</accession>
<sequence>MKEVESYIEHIQSLFEEKVSRVQFDNRALRRELEQRGGTSEGQVTHIRRLLQQHCGLGGTPTSTASTAITGTTNTNSSCHNGSASANDMGAIGATTGQALHHHDNSPNAILNNTATLNDQMTLVEQIAFILAERDRLKDQLERQRERELRLEENRKLYNNLPQSMKLSASHISSSTVDGNISDHDSLRSSSSDSDSSNEGDYARIRSPLHTPPPRSSRHSRIDNAKRIQQGGNVEEDAVKRNIRDPGNIKPIIADKQWIKNLLQEGIGSPMGEQGSCHVPCDPTDTDETNANNHLQSRIDNLADRLVAMEKTNRQLELDNETLAFKLSEALVQCDELEQRLRSKEQHSQLQQQQTPQANDKTGGLLATNAIVPGCGAGSRSQPESPVKQSFMQTLDNRWLSAQDAGLMEHCKKLHKEVVSLQDQLYQTSQKFEALTVRYQDKKIKHQERMHALREQHRMEVARLGERIDVLQSELKALHDEKKSMLKSLLERESGLVTRAPELSPKEAKDSKDVIERSEKDSAQPTRL</sequence>
<dbReference type="GeneID" id="111253064"/>
<feature type="region of interest" description="Disordered" evidence="2">
    <location>
        <begin position="170"/>
        <end position="242"/>
    </location>
</feature>
<evidence type="ECO:0000313" key="3">
    <source>
        <dbReference type="EnsemblMetazoa" id="XP_022667673"/>
    </source>
</evidence>
<evidence type="ECO:0000313" key="4">
    <source>
        <dbReference type="Proteomes" id="UP000594260"/>
    </source>
</evidence>
<dbReference type="EnsemblMetazoa" id="XM_022811938">
    <property type="protein sequence ID" value="XP_022667673"/>
    <property type="gene ID" value="LOC111253064"/>
</dbReference>
<evidence type="ECO:0000256" key="1">
    <source>
        <dbReference type="SAM" id="Coils"/>
    </source>
</evidence>
<reference evidence="3" key="1">
    <citation type="submission" date="2021-01" db="UniProtKB">
        <authorList>
            <consortium name="EnsemblMetazoa"/>
        </authorList>
    </citation>
    <scope>IDENTIFICATION</scope>
</reference>
<dbReference type="InterPro" id="IPR052825">
    <property type="entry name" value="CCD-Prefoldin_beta-like"/>
</dbReference>
<feature type="coiled-coil region" evidence="1">
    <location>
        <begin position="454"/>
        <end position="488"/>
    </location>
</feature>
<dbReference type="InParanoid" id="A0A7M7KNG6"/>
<feature type="coiled-coil region" evidence="1">
    <location>
        <begin position="127"/>
        <end position="161"/>
    </location>
</feature>
<dbReference type="KEGG" id="vde:111253064"/>
<keyword evidence="1" id="KW-0175">Coiled coil</keyword>
<feature type="region of interest" description="Disordered" evidence="2">
    <location>
        <begin position="343"/>
        <end position="362"/>
    </location>
</feature>
<keyword evidence="4" id="KW-1185">Reference proteome</keyword>
<feature type="compositionally biased region" description="Polar residues" evidence="2">
    <location>
        <begin position="170"/>
        <end position="179"/>
    </location>
</feature>
<evidence type="ECO:0000256" key="2">
    <source>
        <dbReference type="SAM" id="MobiDB-lite"/>
    </source>
</evidence>
<feature type="compositionally biased region" description="Basic and acidic residues" evidence="2">
    <location>
        <begin position="504"/>
        <end position="522"/>
    </location>
</feature>